<protein>
    <submittedName>
        <fullName evidence="2">Ribonuclease E inhibitor RraB</fullName>
    </submittedName>
</protein>
<dbReference type="InterPro" id="IPR036701">
    <property type="entry name" value="RraB-like_sf"/>
</dbReference>
<evidence type="ECO:0000313" key="3">
    <source>
        <dbReference type="Proteomes" id="UP001379533"/>
    </source>
</evidence>
<reference evidence="2 3" key="1">
    <citation type="submission" date="2021-12" db="EMBL/GenBank/DDBJ databases">
        <title>Discovery of the Pendulisporaceae a myxobacterial family with distinct sporulation behavior and unique specialized metabolism.</title>
        <authorList>
            <person name="Garcia R."/>
            <person name="Popoff A."/>
            <person name="Bader C.D."/>
            <person name="Loehr J."/>
            <person name="Walesch S."/>
            <person name="Walt C."/>
            <person name="Boldt J."/>
            <person name="Bunk B."/>
            <person name="Haeckl F.J.F.P.J."/>
            <person name="Gunesch A.P."/>
            <person name="Birkelbach J."/>
            <person name="Nuebel U."/>
            <person name="Pietschmann T."/>
            <person name="Bach T."/>
            <person name="Mueller R."/>
        </authorList>
    </citation>
    <scope>NUCLEOTIDE SEQUENCE [LARGE SCALE GENOMIC DNA]</scope>
    <source>
        <strain evidence="2 3">MSr12523</strain>
    </source>
</reference>
<dbReference type="RefSeq" id="WP_394848602.1">
    <property type="nucleotide sequence ID" value="NZ_CP089982.1"/>
</dbReference>
<dbReference type="Pfam" id="PF06877">
    <property type="entry name" value="RraB"/>
    <property type="match status" value="1"/>
</dbReference>
<proteinExistence type="predicted"/>
<evidence type="ECO:0000259" key="1">
    <source>
        <dbReference type="Pfam" id="PF06877"/>
    </source>
</evidence>
<keyword evidence="3" id="KW-1185">Reference proteome</keyword>
<organism evidence="2 3">
    <name type="scientific">Pendulispora brunnea</name>
    <dbReference type="NCBI Taxonomy" id="2905690"/>
    <lineage>
        <taxon>Bacteria</taxon>
        <taxon>Pseudomonadati</taxon>
        <taxon>Myxococcota</taxon>
        <taxon>Myxococcia</taxon>
        <taxon>Myxococcales</taxon>
        <taxon>Sorangiineae</taxon>
        <taxon>Pendulisporaceae</taxon>
        <taxon>Pendulispora</taxon>
    </lineage>
</organism>
<sequence>MNFPDDADGNALRRIAEHSDLSNPMTIDFMIDVPSERAGHDVARCASARGYSTRVEYDEESERWTCYCTKSMLATYDAIVAAQTELGILSDEFGGCSDGWGTFGNSG</sequence>
<dbReference type="Proteomes" id="UP001379533">
    <property type="component" value="Chromosome"/>
</dbReference>
<feature type="domain" description="Regulator of ribonuclease activity B" evidence="1">
    <location>
        <begin position="6"/>
        <end position="102"/>
    </location>
</feature>
<dbReference type="EMBL" id="CP089982">
    <property type="protein sequence ID" value="WXA97985.1"/>
    <property type="molecule type" value="Genomic_DNA"/>
</dbReference>
<gene>
    <name evidence="2" type="ORF">LZC95_14230</name>
</gene>
<dbReference type="Gene3D" id="3.30.70.970">
    <property type="entry name" value="RraB-like"/>
    <property type="match status" value="1"/>
</dbReference>
<name>A0ABZ2KLP2_9BACT</name>
<evidence type="ECO:0000313" key="2">
    <source>
        <dbReference type="EMBL" id="WXA97985.1"/>
    </source>
</evidence>
<accession>A0ABZ2KLP2</accession>
<dbReference type="SUPFAM" id="SSF89946">
    <property type="entry name" value="Hypothetical protein VC0424"/>
    <property type="match status" value="1"/>
</dbReference>
<dbReference type="InterPro" id="IPR009671">
    <property type="entry name" value="RraB_dom"/>
</dbReference>